<dbReference type="InterPro" id="IPR013783">
    <property type="entry name" value="Ig-like_fold"/>
</dbReference>
<feature type="region of interest" description="Disordered" evidence="3">
    <location>
        <begin position="314"/>
        <end position="412"/>
    </location>
</feature>
<evidence type="ECO:0000256" key="3">
    <source>
        <dbReference type="SAM" id="MobiDB-lite"/>
    </source>
</evidence>
<evidence type="ECO:0000256" key="5">
    <source>
        <dbReference type="SAM" id="SignalP"/>
    </source>
</evidence>
<dbReference type="PANTHER" id="PTHR24366:SF13">
    <property type="entry name" value="LEUCINE-RICH REPEAT NEURONAL PROTEIN 4"/>
    <property type="match status" value="1"/>
</dbReference>
<sequence>MRQTLLLLLLTVLHPSWADLLQKGLPAAGATALTLANRNLERLPGCLPRTLRSLNASHNLLRALSASELGHLEQLRVLTLSHNRIAELRWGPGGPAGLHTLDLNYNQLAALTPCAGPALSSLRVLALAGNPLQALQPRAFACFPALQLLNLSCTALGRGAQGGIAEAAFAGEDGAPLATLEVLDLSGTFLQRVKMMVVVIMEMLMVMTVMVMVMVMVLMLIDVSDGDDIGSDGDGDDDGCNLSSFPPWTLDSSQVLSINLFGNPLTCSCDLSWLLMDAKRTVLSRAADTVCTPAAGSSGPFSASLSLSQLPGVCQSDQSTTLRPSHPPGFNHSTYAQGPTVAPSAAPATRPEGDQQSISKAPNVGSRTRAAWPHSDAQEGTASSTTNSVAGHSHSSVFPRAASATASQHRGEHAPGLVLEPSISAASTPLESKLLEPFPTSWNRISSPQPGQRTHATPQAPNPSPSEGGIPVLLLDDYSEEEEGRKEEVGMPHQDVPCDYHPCKHLQTPCAELQRQSRCRCPGLSGEDTIPDPPRLQGVTETTDTSALVHWCAPNSVVHGYQIRYSVEGWAGNQSVVGVIYATARQHPLYGLSPGTTYRVCVLAANRAGLSQPRSSGWRSPCAAFTTKPSFALLLSGLCAASGLLLASTLVLSACLCRRGQTLRLQRCDTHLVACKNPAFDYPLELQTVS</sequence>
<dbReference type="Pfam" id="PF13855">
    <property type="entry name" value="LRR_8"/>
    <property type="match status" value="1"/>
</dbReference>
<dbReference type="PROSITE" id="PS50853">
    <property type="entry name" value="FN3"/>
    <property type="match status" value="1"/>
</dbReference>
<dbReference type="InterPro" id="IPR032675">
    <property type="entry name" value="LRR_dom_sf"/>
</dbReference>
<accession>G7N2X8</accession>
<dbReference type="InterPro" id="IPR036116">
    <property type="entry name" value="FN3_sf"/>
</dbReference>
<dbReference type="AlphaFoldDB" id="G7N2X8"/>
<dbReference type="Pfam" id="PF00041">
    <property type="entry name" value="fn3"/>
    <property type="match status" value="1"/>
</dbReference>
<keyword evidence="1" id="KW-0433">Leucine-rich repeat</keyword>
<evidence type="ECO:0000259" key="6">
    <source>
        <dbReference type="PROSITE" id="PS50853"/>
    </source>
</evidence>
<dbReference type="EMBL" id="CM001262">
    <property type="protein sequence ID" value="EHH19910.1"/>
    <property type="molecule type" value="Genomic_DNA"/>
</dbReference>
<feature type="compositionally biased region" description="Polar residues" evidence="3">
    <location>
        <begin position="440"/>
        <end position="459"/>
    </location>
</feature>
<keyword evidence="4" id="KW-0472">Membrane</keyword>
<keyword evidence="4" id="KW-0812">Transmembrane</keyword>
<proteinExistence type="predicted"/>
<evidence type="ECO:0000313" key="7">
    <source>
        <dbReference type="EMBL" id="EHH19910.1"/>
    </source>
</evidence>
<dbReference type="InterPro" id="IPR003961">
    <property type="entry name" value="FN3_dom"/>
</dbReference>
<reference evidence="7" key="1">
    <citation type="journal article" date="2011" name="Nat. Biotechnol.">
        <title>Genome sequencing and comparison of two nonhuman primate animal models, the cynomolgus and Chinese rhesus macaques.</title>
        <authorList>
            <person name="Yan G."/>
            <person name="Zhang G."/>
            <person name="Fang X."/>
            <person name="Zhang Y."/>
            <person name="Li C."/>
            <person name="Ling F."/>
            <person name="Cooper D.N."/>
            <person name="Li Q."/>
            <person name="Li Y."/>
            <person name="van Gool A.J."/>
            <person name="Du H."/>
            <person name="Chen J."/>
            <person name="Chen R."/>
            <person name="Zhang P."/>
            <person name="Huang Z."/>
            <person name="Thompson J.R."/>
            <person name="Meng Y."/>
            <person name="Bai Y."/>
            <person name="Wang J."/>
            <person name="Zhuo M."/>
            <person name="Wang T."/>
            <person name="Huang Y."/>
            <person name="Wei L."/>
            <person name="Li J."/>
            <person name="Wang Z."/>
            <person name="Hu H."/>
            <person name="Yang P."/>
            <person name="Le L."/>
            <person name="Stenson P.D."/>
            <person name="Li B."/>
            <person name="Liu X."/>
            <person name="Ball E.V."/>
            <person name="An N."/>
            <person name="Huang Q."/>
            <person name="Zhang Y."/>
            <person name="Fan W."/>
            <person name="Zhang X."/>
            <person name="Li Y."/>
            <person name="Wang W."/>
            <person name="Katze M.G."/>
            <person name="Su B."/>
            <person name="Nielsen R."/>
            <person name="Yang H."/>
            <person name="Wang J."/>
            <person name="Wang X."/>
            <person name="Wang J."/>
        </authorList>
    </citation>
    <scope>NUCLEOTIDE SEQUENCE [LARGE SCALE GENOMIC DNA]</scope>
    <source>
        <strain evidence="7">CR-5</strain>
    </source>
</reference>
<evidence type="ECO:0000256" key="2">
    <source>
        <dbReference type="ARBA" id="ARBA00022737"/>
    </source>
</evidence>
<feature type="domain" description="Fibronectin type-III" evidence="6">
    <location>
        <begin position="530"/>
        <end position="630"/>
    </location>
</feature>
<dbReference type="Gene3D" id="2.60.40.10">
    <property type="entry name" value="Immunoglobulins"/>
    <property type="match status" value="1"/>
</dbReference>
<dbReference type="InterPro" id="IPR003591">
    <property type="entry name" value="Leu-rich_rpt_typical-subtyp"/>
</dbReference>
<dbReference type="CDD" id="cd00063">
    <property type="entry name" value="FN3"/>
    <property type="match status" value="1"/>
</dbReference>
<name>G7N2X8_MACMU</name>
<dbReference type="PANTHER" id="PTHR24366">
    <property type="entry name" value="IG(IMMUNOGLOBULIN) AND LRR(LEUCINE RICH REPEAT) DOMAINS"/>
    <property type="match status" value="1"/>
</dbReference>
<feature type="transmembrane region" description="Helical" evidence="4">
    <location>
        <begin position="195"/>
        <end position="221"/>
    </location>
</feature>
<feature type="transmembrane region" description="Helical" evidence="4">
    <location>
        <begin position="631"/>
        <end position="657"/>
    </location>
</feature>
<keyword evidence="4" id="KW-1133">Transmembrane helix</keyword>
<dbReference type="SMART" id="SM00060">
    <property type="entry name" value="FN3"/>
    <property type="match status" value="1"/>
</dbReference>
<dbReference type="Proteomes" id="UP000013456">
    <property type="component" value="Chromosome 10"/>
</dbReference>
<dbReference type="InterPro" id="IPR001611">
    <property type="entry name" value="Leu-rich_rpt"/>
</dbReference>
<evidence type="ECO:0000256" key="1">
    <source>
        <dbReference type="ARBA" id="ARBA00022614"/>
    </source>
</evidence>
<dbReference type="SUPFAM" id="SSF52058">
    <property type="entry name" value="L domain-like"/>
    <property type="match status" value="1"/>
</dbReference>
<organism evidence="7">
    <name type="scientific">Macaca mulatta</name>
    <name type="common">Rhesus macaque</name>
    <dbReference type="NCBI Taxonomy" id="9544"/>
    <lineage>
        <taxon>Eukaryota</taxon>
        <taxon>Metazoa</taxon>
        <taxon>Chordata</taxon>
        <taxon>Craniata</taxon>
        <taxon>Vertebrata</taxon>
        <taxon>Euteleostomi</taxon>
        <taxon>Mammalia</taxon>
        <taxon>Eutheria</taxon>
        <taxon>Euarchontoglires</taxon>
        <taxon>Primates</taxon>
        <taxon>Haplorrhini</taxon>
        <taxon>Catarrhini</taxon>
        <taxon>Cercopithecidae</taxon>
        <taxon>Cercopithecinae</taxon>
        <taxon>Macaca</taxon>
    </lineage>
</organism>
<gene>
    <name evidence="7" type="ORF">EGK_02654</name>
</gene>
<feature type="compositionally biased region" description="Polar residues" evidence="3">
    <location>
        <begin position="378"/>
        <end position="396"/>
    </location>
</feature>
<dbReference type="SUPFAM" id="SSF49265">
    <property type="entry name" value="Fibronectin type III"/>
    <property type="match status" value="1"/>
</dbReference>
<protein>
    <submittedName>
        <fullName evidence="7">Neuronal leucine-rich repeat protein 4</fullName>
    </submittedName>
</protein>
<dbReference type="Gene3D" id="3.80.10.10">
    <property type="entry name" value="Ribonuclease Inhibitor"/>
    <property type="match status" value="1"/>
</dbReference>
<feature type="chain" id="PRO_5003500483" evidence="5">
    <location>
        <begin position="19"/>
        <end position="690"/>
    </location>
</feature>
<keyword evidence="2" id="KW-0677">Repeat</keyword>
<feature type="signal peptide" evidence="5">
    <location>
        <begin position="1"/>
        <end position="18"/>
    </location>
</feature>
<feature type="region of interest" description="Disordered" evidence="3">
    <location>
        <begin position="439"/>
        <end position="471"/>
    </location>
</feature>
<dbReference type="FunFam" id="2.60.40.10:FF:001875">
    <property type="entry name" value="Leucine rich repeat neuronal 4"/>
    <property type="match status" value="1"/>
</dbReference>
<dbReference type="SMART" id="SM00369">
    <property type="entry name" value="LRR_TYP"/>
    <property type="match status" value="4"/>
</dbReference>
<keyword evidence="5" id="KW-0732">Signal</keyword>
<evidence type="ECO:0000256" key="4">
    <source>
        <dbReference type="SAM" id="Phobius"/>
    </source>
</evidence>